<dbReference type="AlphaFoldDB" id="A0AAU9IN65"/>
<organism evidence="1 2">
    <name type="scientific">Blepharisma stoltei</name>
    <dbReference type="NCBI Taxonomy" id="1481888"/>
    <lineage>
        <taxon>Eukaryota</taxon>
        <taxon>Sar</taxon>
        <taxon>Alveolata</taxon>
        <taxon>Ciliophora</taxon>
        <taxon>Postciliodesmatophora</taxon>
        <taxon>Heterotrichea</taxon>
        <taxon>Heterotrichida</taxon>
        <taxon>Blepharismidae</taxon>
        <taxon>Blepharisma</taxon>
    </lineage>
</organism>
<sequence>MHYLDVLIFNNNKLIIYQALFILWIDGFKRASNDKSELTQHQWLYFLRSLMEKSIIKFVLIHSKDHHRK</sequence>
<evidence type="ECO:0000313" key="2">
    <source>
        <dbReference type="Proteomes" id="UP001162131"/>
    </source>
</evidence>
<comment type="caution">
    <text evidence="1">The sequence shown here is derived from an EMBL/GenBank/DDBJ whole genome shotgun (WGS) entry which is preliminary data.</text>
</comment>
<name>A0AAU9IN65_9CILI</name>
<dbReference type="EMBL" id="CAJZBQ010000008">
    <property type="protein sequence ID" value="CAG9312614.1"/>
    <property type="molecule type" value="Genomic_DNA"/>
</dbReference>
<proteinExistence type="predicted"/>
<dbReference type="Proteomes" id="UP001162131">
    <property type="component" value="Unassembled WGS sequence"/>
</dbReference>
<keyword evidence="2" id="KW-1185">Reference proteome</keyword>
<protein>
    <submittedName>
        <fullName evidence="1">Uncharacterized protein</fullName>
    </submittedName>
</protein>
<gene>
    <name evidence="1" type="ORF">BSTOLATCC_MIC7143</name>
</gene>
<reference evidence="1" key="1">
    <citation type="submission" date="2021-09" db="EMBL/GenBank/DDBJ databases">
        <authorList>
            <consortium name="AG Swart"/>
            <person name="Singh M."/>
            <person name="Singh A."/>
            <person name="Seah K."/>
            <person name="Emmerich C."/>
        </authorList>
    </citation>
    <scope>NUCLEOTIDE SEQUENCE</scope>
    <source>
        <strain evidence="1">ATCC30299</strain>
    </source>
</reference>
<evidence type="ECO:0000313" key="1">
    <source>
        <dbReference type="EMBL" id="CAG9312614.1"/>
    </source>
</evidence>
<accession>A0AAU9IN65</accession>